<name>A0A8T7M9D7_9CHLR</name>
<keyword evidence="4" id="KW-1185">Reference proteome</keyword>
<evidence type="ECO:0000313" key="1">
    <source>
        <dbReference type="EMBL" id="NWJ48740.1"/>
    </source>
</evidence>
<evidence type="ECO:0000313" key="3">
    <source>
        <dbReference type="Proteomes" id="UP000521676"/>
    </source>
</evidence>
<gene>
    <name evidence="1" type="ORF">HXX08_23015</name>
    <name evidence="2" type="ORF">OZ401_004287</name>
</gene>
<reference evidence="2" key="2">
    <citation type="journal article" date="2024" name="Nature">
        <title>Anoxygenic phototroph of the Chloroflexota uses a type I reaction centre.</title>
        <authorList>
            <person name="Tsuji J.M."/>
            <person name="Shaw N.A."/>
            <person name="Nagashima S."/>
            <person name="Venkiteswaran J.J."/>
            <person name="Schiff S.L."/>
            <person name="Watanabe T."/>
            <person name="Fukui M."/>
            <person name="Hanada S."/>
            <person name="Tank M."/>
            <person name="Neufeld J.D."/>
        </authorList>
    </citation>
    <scope>NUCLEOTIDE SEQUENCE</scope>
    <source>
        <strain evidence="2">L227-S17</strain>
    </source>
</reference>
<dbReference type="EMBL" id="CP128400">
    <property type="protein sequence ID" value="WJW68671.1"/>
    <property type="molecule type" value="Genomic_DNA"/>
</dbReference>
<dbReference type="AlphaFoldDB" id="A0A8T7M9D7"/>
<evidence type="ECO:0000313" key="4">
    <source>
        <dbReference type="Proteomes" id="UP001431572"/>
    </source>
</evidence>
<evidence type="ECO:0000313" key="2">
    <source>
        <dbReference type="EMBL" id="WJW68671.1"/>
    </source>
</evidence>
<dbReference type="RefSeq" id="WP_341470576.1">
    <property type="nucleotide sequence ID" value="NZ_CP128400.1"/>
</dbReference>
<accession>A0A8T7M9D7</accession>
<reference evidence="1 3" key="1">
    <citation type="submission" date="2020-06" db="EMBL/GenBank/DDBJ databases">
        <title>Anoxygenic phototrophic Chloroflexota member uses a Type I reaction center.</title>
        <authorList>
            <person name="Tsuji J.M."/>
            <person name="Shaw N.A."/>
            <person name="Nagashima S."/>
            <person name="Venkiteswaran J."/>
            <person name="Schiff S.L."/>
            <person name="Hanada S."/>
            <person name="Tank M."/>
            <person name="Neufeld J.D."/>
        </authorList>
    </citation>
    <scope>NUCLEOTIDE SEQUENCE [LARGE SCALE GENOMIC DNA]</scope>
    <source>
        <strain evidence="1">L227-S17</strain>
    </source>
</reference>
<dbReference type="EMBL" id="JACATZ010000003">
    <property type="protein sequence ID" value="NWJ48740.1"/>
    <property type="molecule type" value="Genomic_DNA"/>
</dbReference>
<sequence length="152" mass="16777">MSMNLTLAIALECSPEECQIELVESGEKLTVRYSAPVQKNIKIFPGQLVALDLNPAIPEVVYRWHYLAVRQVLDGKVVLEDGRGRAVEATLASGVETLPQVEDWVFATVGGYPAQAEVIDTAINGHPAHPDQVARYTFPLVEEFYRKLEGKA</sequence>
<dbReference type="Proteomes" id="UP000521676">
    <property type="component" value="Unassembled WGS sequence"/>
</dbReference>
<protein>
    <submittedName>
        <fullName evidence="1">Uncharacterized protein</fullName>
    </submittedName>
</protein>
<proteinExistence type="predicted"/>
<dbReference type="Proteomes" id="UP001431572">
    <property type="component" value="Chromosome 2"/>
</dbReference>
<organism evidence="1 3">
    <name type="scientific">Candidatus Chlorohelix allophototropha</name>
    <dbReference type="NCBI Taxonomy" id="3003348"/>
    <lineage>
        <taxon>Bacteria</taxon>
        <taxon>Bacillati</taxon>
        <taxon>Chloroflexota</taxon>
        <taxon>Chloroflexia</taxon>
        <taxon>Candidatus Chloroheliales</taxon>
        <taxon>Candidatus Chloroheliaceae</taxon>
        <taxon>Candidatus Chlorohelix</taxon>
    </lineage>
</organism>